<organism evidence="2">
    <name type="scientific">uncultured Muribaculaceae bacterium</name>
    <dbReference type="NCBI Taxonomy" id="2301481"/>
    <lineage>
        <taxon>Bacteria</taxon>
        <taxon>Pseudomonadati</taxon>
        <taxon>Bacteroidota</taxon>
        <taxon>Bacteroidia</taxon>
        <taxon>Bacteroidales</taxon>
        <taxon>Muribaculaceae</taxon>
        <taxon>environmental samples</taxon>
    </lineage>
</organism>
<evidence type="ECO:0000256" key="1">
    <source>
        <dbReference type="SAM" id="MobiDB-lite"/>
    </source>
</evidence>
<proteinExistence type="predicted"/>
<evidence type="ECO:0000313" key="2">
    <source>
        <dbReference type="EMBL" id="QIM10895.1"/>
    </source>
</evidence>
<gene>
    <name evidence="2" type="ORF">Muribac1_1040</name>
</gene>
<sequence length="54" mass="5973">MQNIVGKSGGTKDKAEQRRKTLNKIGESGPTQTNKGRSKTRDKAERKTKKQKSG</sequence>
<feature type="compositionally biased region" description="Basic and acidic residues" evidence="1">
    <location>
        <begin position="10"/>
        <end position="19"/>
    </location>
</feature>
<dbReference type="AlphaFoldDB" id="A0A6G8F3I1"/>
<feature type="region of interest" description="Disordered" evidence="1">
    <location>
        <begin position="1"/>
        <end position="54"/>
    </location>
</feature>
<name>A0A6G8F3I1_9BACT</name>
<accession>A0A6G8F3I1</accession>
<protein>
    <submittedName>
        <fullName evidence="2">Uncharacterized protein</fullName>
    </submittedName>
</protein>
<dbReference type="EMBL" id="MT002444">
    <property type="protein sequence ID" value="QIM10895.1"/>
    <property type="molecule type" value="Genomic_DNA"/>
</dbReference>
<reference evidence="2" key="1">
    <citation type="journal article" date="2020" name="J. ISSAAS">
        <title>Lactobacilli and other gastrointestinal microbiota of Peromyscus leucopus, reservoir host for agents of Lyme disease and other zoonoses in North America.</title>
        <authorList>
            <person name="Milovic A."/>
            <person name="Bassam K."/>
            <person name="Shao H."/>
            <person name="Chatzistamou I."/>
            <person name="Tufts D.M."/>
            <person name="Diuk-Wasser M."/>
            <person name="Barbour A.G."/>
        </authorList>
    </citation>
    <scope>NUCLEOTIDE SEQUENCE</scope>
    <source>
        <strain evidence="2">LL71</strain>
    </source>
</reference>